<name>A0A139HRT4_9PEZI</name>
<organism evidence="1 2">
    <name type="scientific">Pseudocercospora musae</name>
    <dbReference type="NCBI Taxonomy" id="113226"/>
    <lineage>
        <taxon>Eukaryota</taxon>
        <taxon>Fungi</taxon>
        <taxon>Dikarya</taxon>
        <taxon>Ascomycota</taxon>
        <taxon>Pezizomycotina</taxon>
        <taxon>Dothideomycetes</taxon>
        <taxon>Dothideomycetidae</taxon>
        <taxon>Mycosphaerellales</taxon>
        <taxon>Mycosphaerellaceae</taxon>
        <taxon>Pseudocercospora</taxon>
    </lineage>
</organism>
<keyword evidence="2" id="KW-1185">Reference proteome</keyword>
<reference evidence="1 2" key="1">
    <citation type="submission" date="2015-07" db="EMBL/GenBank/DDBJ databases">
        <title>Comparative genomics of the Sigatoka disease complex on banana suggests a link between parallel evolutionary changes in Pseudocercospora fijiensis and Pseudocercospora eumusae and increased virulence on the banana host.</title>
        <authorList>
            <person name="Chang T.-C."/>
            <person name="Salvucci A."/>
            <person name="Crous P.W."/>
            <person name="Stergiopoulos I."/>
        </authorList>
    </citation>
    <scope>NUCLEOTIDE SEQUENCE [LARGE SCALE GENOMIC DNA]</scope>
    <source>
        <strain evidence="1 2">CBS 116634</strain>
    </source>
</reference>
<comment type="caution">
    <text evidence="1">The sequence shown here is derived from an EMBL/GenBank/DDBJ whole genome shotgun (WGS) entry which is preliminary data.</text>
</comment>
<protein>
    <submittedName>
        <fullName evidence="1">Uncharacterized protein</fullName>
    </submittedName>
</protein>
<dbReference type="EMBL" id="LFZO01000574">
    <property type="protein sequence ID" value="KXT05158.1"/>
    <property type="molecule type" value="Genomic_DNA"/>
</dbReference>
<gene>
    <name evidence="1" type="ORF">AC579_6015</name>
</gene>
<evidence type="ECO:0000313" key="1">
    <source>
        <dbReference type="EMBL" id="KXT05158.1"/>
    </source>
</evidence>
<dbReference type="AlphaFoldDB" id="A0A139HRT4"/>
<accession>A0A139HRT4</accession>
<evidence type="ECO:0000313" key="2">
    <source>
        <dbReference type="Proteomes" id="UP000073492"/>
    </source>
</evidence>
<proteinExistence type="predicted"/>
<sequence>MAPKTYFLCLSTSPGFRDVSQYERDLHEDNAATDGPACSRDGVTQDGFVNARNDVRADEVTSVVGHGIVLSRFRCVERVHWLGKLMGGILEELLAARNRREYFPLKSVLHHYTRETQPFKEAFKTYSAAAQFEDLSYQLCGLSKEKGAGHFN</sequence>
<dbReference type="Proteomes" id="UP000073492">
    <property type="component" value="Unassembled WGS sequence"/>
</dbReference>